<gene>
    <name evidence="9" type="ORF">CFOL_v3_24369</name>
</gene>
<dbReference type="FunCoup" id="A0A1Q3CKY4">
    <property type="interactions" value="321"/>
</dbReference>
<keyword evidence="10" id="KW-1185">Reference proteome</keyword>
<evidence type="ECO:0000256" key="4">
    <source>
        <dbReference type="ARBA" id="ARBA00023136"/>
    </source>
</evidence>
<evidence type="ECO:0000256" key="3">
    <source>
        <dbReference type="ARBA" id="ARBA00022989"/>
    </source>
</evidence>
<evidence type="ECO:0000256" key="2">
    <source>
        <dbReference type="ARBA" id="ARBA00022692"/>
    </source>
</evidence>
<keyword evidence="5" id="KW-0175">Coiled coil</keyword>
<evidence type="ECO:0000256" key="5">
    <source>
        <dbReference type="SAM" id="Coils"/>
    </source>
</evidence>
<dbReference type="Pfam" id="PF04576">
    <property type="entry name" value="Zein-binding"/>
    <property type="match status" value="1"/>
</dbReference>
<dbReference type="InterPro" id="IPR039306">
    <property type="entry name" value="MYOB"/>
</dbReference>
<dbReference type="GO" id="GO:0080115">
    <property type="term" value="F:myosin XI tail binding"/>
    <property type="evidence" value="ECO:0007669"/>
    <property type="project" value="UniProtKB-ARBA"/>
</dbReference>
<protein>
    <submittedName>
        <fullName evidence="9">Zein-binding domain-containing protein</fullName>
    </submittedName>
</protein>
<evidence type="ECO:0000259" key="8">
    <source>
        <dbReference type="PROSITE" id="PS51775"/>
    </source>
</evidence>
<feature type="region of interest" description="Disordered" evidence="6">
    <location>
        <begin position="670"/>
        <end position="697"/>
    </location>
</feature>
<dbReference type="InParanoid" id="A0A1Q3CKY4"/>
<comment type="subcellular location">
    <subcellularLocation>
        <location evidence="1">Membrane</location>
        <topology evidence="1">Single-pass membrane protein</topology>
    </subcellularLocation>
</comment>
<keyword evidence="4 7" id="KW-0472">Membrane</keyword>
<keyword evidence="3 7" id="KW-1133">Transmembrane helix</keyword>
<sequence length="879" mass="97602">MVEMAVKGYPFVKVQKNLQGFTDILTYAACEWFLIFFLLIDAALSYLLTKFAHYCDLQLPCIFCSRLDHALGNEKPGFYRNLLCSNHRSEISSLITCHIHGKLADGHSMCENCLFSFTNKNKSNLDLDRLYLVKLGFDAGSSGLQSSFVNMDFIPVPMSMKSCSCCNKPWRSRTNVQRFSRLPPPGSAVTKPKIPLQRRLGRQDSLKKMREKFSGPATSYRLGKSGFVPLSQVGYTKLKITSDTESDFPFSDDDDGSSVVHDINESAVLHASKLRPKELPNDGAPAKLLHHNTWPSPLDGFMLPDVSEPHDMKSLAHDVDPGHDLGELKWQQADQKTFPSALPELISLDDVPPPANIIKTSIGVSTQNPNSFSLSELSSLVDAPRLFDVVEVRDGASSDNSIDIPGTSKIGEIKKIKHEDNMKSVSTTSKAGIKIDLDVNDTARTDSTNGNPNGLCNLSKEKETFGFVAEKLIMKEHKGVNEDLKLLLAHNTSGQGIVSSLSNTSPRVQGHGNDLQINGPAMIERTGSAGLESLDGSSVSEIEGESIVDRLKRQVEYNRRCMNDLYKELEEERSASAVATNQAMAMITRLQEEKAALHMEALQYLRMMEEQAEYDVEALEKANDLLADKEKEIQDLEAELEYYRLQFPDESMVETLPEKISEFKDAQDTTVSGVRNDTNDSCKTEFPEVSGGSDKPVVKSQWSEFEEERLYVSQQLKGLDKKLHQFTHHGTLRNSSYIGDGTAAANAGCNKGEFGADEDPQRNLQLGENGFPKLRDLSVFNGTGPAAEVSDASTGEDKIASNHVVAKGHLNSIQYREVDLVALENEISYLNDRLEALEADRSFLQHNCYSLQRDNKGEMSHQLQELRKIGIRSRCRSVP</sequence>
<evidence type="ECO:0000313" key="9">
    <source>
        <dbReference type="EMBL" id="GAV80910.1"/>
    </source>
</evidence>
<dbReference type="PROSITE" id="PS51775">
    <property type="entry name" value="GTD_BINDING"/>
    <property type="match status" value="1"/>
</dbReference>
<evidence type="ECO:0000256" key="1">
    <source>
        <dbReference type="ARBA" id="ARBA00004167"/>
    </source>
</evidence>
<evidence type="ECO:0000313" key="10">
    <source>
        <dbReference type="Proteomes" id="UP000187406"/>
    </source>
</evidence>
<dbReference type="PANTHER" id="PTHR31448">
    <property type="entry name" value="MYOSIN-BINDING PROTEIN 2"/>
    <property type="match status" value="1"/>
</dbReference>
<proteinExistence type="predicted"/>
<evidence type="ECO:0000256" key="7">
    <source>
        <dbReference type="SAM" id="Phobius"/>
    </source>
</evidence>
<dbReference type="GO" id="GO:0016020">
    <property type="term" value="C:membrane"/>
    <property type="evidence" value="ECO:0007669"/>
    <property type="project" value="UniProtKB-SubCell"/>
</dbReference>
<evidence type="ECO:0000256" key="6">
    <source>
        <dbReference type="SAM" id="MobiDB-lite"/>
    </source>
</evidence>
<organism evidence="9 10">
    <name type="scientific">Cephalotus follicularis</name>
    <name type="common">Albany pitcher plant</name>
    <dbReference type="NCBI Taxonomy" id="3775"/>
    <lineage>
        <taxon>Eukaryota</taxon>
        <taxon>Viridiplantae</taxon>
        <taxon>Streptophyta</taxon>
        <taxon>Embryophyta</taxon>
        <taxon>Tracheophyta</taxon>
        <taxon>Spermatophyta</taxon>
        <taxon>Magnoliopsida</taxon>
        <taxon>eudicotyledons</taxon>
        <taxon>Gunneridae</taxon>
        <taxon>Pentapetalae</taxon>
        <taxon>rosids</taxon>
        <taxon>fabids</taxon>
        <taxon>Oxalidales</taxon>
        <taxon>Cephalotaceae</taxon>
        <taxon>Cephalotus</taxon>
    </lineage>
</organism>
<dbReference type="PANTHER" id="PTHR31448:SF39">
    <property type="entry name" value="MYOSIN-BINDING PROTEIN 4-RELATED"/>
    <property type="match status" value="1"/>
</dbReference>
<feature type="compositionally biased region" description="Basic and acidic residues" evidence="6">
    <location>
        <begin position="677"/>
        <end position="686"/>
    </location>
</feature>
<dbReference type="EMBL" id="BDDD01002280">
    <property type="protein sequence ID" value="GAV80910.1"/>
    <property type="molecule type" value="Genomic_DNA"/>
</dbReference>
<reference evidence="10" key="1">
    <citation type="submission" date="2016-04" db="EMBL/GenBank/DDBJ databases">
        <title>Cephalotus genome sequencing.</title>
        <authorList>
            <person name="Fukushima K."/>
            <person name="Hasebe M."/>
            <person name="Fang X."/>
        </authorList>
    </citation>
    <scope>NUCLEOTIDE SEQUENCE [LARGE SCALE GENOMIC DNA]</scope>
    <source>
        <strain evidence="10">cv. St1</strain>
    </source>
</reference>
<feature type="coiled-coil region" evidence="5">
    <location>
        <begin position="820"/>
        <end position="847"/>
    </location>
</feature>
<dbReference type="Proteomes" id="UP000187406">
    <property type="component" value="Unassembled WGS sequence"/>
</dbReference>
<dbReference type="OrthoDB" id="1047602at2759"/>
<dbReference type="AlphaFoldDB" id="A0A1Q3CKY4"/>
<feature type="coiled-coil region" evidence="5">
    <location>
        <begin position="609"/>
        <end position="646"/>
    </location>
</feature>
<dbReference type="InterPro" id="IPR007656">
    <property type="entry name" value="GTD-bd"/>
</dbReference>
<accession>A0A1Q3CKY4</accession>
<feature type="domain" description="GTD-binding" evidence="8">
    <location>
        <begin position="546"/>
        <end position="644"/>
    </location>
</feature>
<dbReference type="STRING" id="3775.A0A1Q3CKY4"/>
<feature type="transmembrane region" description="Helical" evidence="7">
    <location>
        <begin position="24"/>
        <end position="48"/>
    </location>
</feature>
<comment type="caution">
    <text evidence="9">The sequence shown here is derived from an EMBL/GenBank/DDBJ whole genome shotgun (WGS) entry which is preliminary data.</text>
</comment>
<name>A0A1Q3CKY4_CEPFO</name>
<keyword evidence="2 7" id="KW-0812">Transmembrane</keyword>